<dbReference type="VEuPathDB" id="FungiDB:BON22_1033"/>
<feature type="region of interest" description="Disordered" evidence="13">
    <location>
        <begin position="1"/>
        <end position="26"/>
    </location>
</feature>
<sequence length="229" mass="25502">MFSKTPSIEQVHETPVHKTTTNTKKKRREYQEHILNNTTRTSGTVRTYSYDQISKHNTPTDLWMVLHGNVYDVTSVIDSHPGGAEVLLDCGGMDATIAFDEVGHSRDSVLMLDPLFVGIVDEDGALDSSVMGGVITDSGQLGRRSSLSPTWEYTSGPINGDGAIKNSITGQVENVSLGESEYFKKIRLRKQKKKKQTIKDEHLIIILALGALLAALAYYKLEKRKWDDY</sequence>
<evidence type="ECO:0000256" key="9">
    <source>
        <dbReference type="ARBA" id="ARBA00023004"/>
    </source>
</evidence>
<feature type="transmembrane region" description="Helical" evidence="14">
    <location>
        <begin position="202"/>
        <end position="219"/>
    </location>
</feature>
<dbReference type="GO" id="GO:0016126">
    <property type="term" value="P:sterol biosynthetic process"/>
    <property type="evidence" value="ECO:0007669"/>
    <property type="project" value="TreeGrafter"/>
</dbReference>
<evidence type="ECO:0000256" key="14">
    <source>
        <dbReference type="SAM" id="Phobius"/>
    </source>
</evidence>
<dbReference type="PROSITE" id="PS50255">
    <property type="entry name" value="CYTOCHROME_B5_2"/>
    <property type="match status" value="1"/>
</dbReference>
<dbReference type="PRINTS" id="PR00363">
    <property type="entry name" value="CYTOCHROMEB5"/>
</dbReference>
<reference evidence="16" key="1">
    <citation type="journal article" date="2014" name="Genome Announc.">
        <title>Genome sequence of the yeast Cyberlindnera fabianii (Hansenula fabianii).</title>
        <authorList>
            <person name="Freel K.C."/>
            <person name="Sarilar V."/>
            <person name="Neuveglise C."/>
            <person name="Devillers H."/>
            <person name="Friedrich A."/>
            <person name="Schacherer J."/>
        </authorList>
    </citation>
    <scope>NUCLEOTIDE SEQUENCE</scope>
    <source>
        <strain evidence="16">YJS4271</strain>
    </source>
</reference>
<evidence type="ECO:0000256" key="2">
    <source>
        <dbReference type="ARBA" id="ARBA00022448"/>
    </source>
</evidence>
<keyword evidence="6" id="KW-0256">Endoplasmic reticulum</keyword>
<evidence type="ECO:0000256" key="8">
    <source>
        <dbReference type="ARBA" id="ARBA00022982"/>
    </source>
</evidence>
<dbReference type="GO" id="GO:0020037">
    <property type="term" value="F:heme binding"/>
    <property type="evidence" value="ECO:0007669"/>
    <property type="project" value="TreeGrafter"/>
</dbReference>
<keyword evidence="10 14" id="KW-0472">Membrane</keyword>
<gene>
    <name evidence="16" type="ORF">CYFA0S_02e08526g</name>
</gene>
<evidence type="ECO:0000256" key="3">
    <source>
        <dbReference type="ARBA" id="ARBA00022617"/>
    </source>
</evidence>
<keyword evidence="8" id="KW-0249">Electron transport</keyword>
<evidence type="ECO:0000256" key="10">
    <source>
        <dbReference type="ARBA" id="ARBA00023136"/>
    </source>
</evidence>
<evidence type="ECO:0000256" key="13">
    <source>
        <dbReference type="SAM" id="MobiDB-lite"/>
    </source>
</evidence>
<evidence type="ECO:0000256" key="6">
    <source>
        <dbReference type="ARBA" id="ARBA00022824"/>
    </source>
</evidence>
<name>A0A061AMU3_CYBFA</name>
<evidence type="ECO:0000259" key="15">
    <source>
        <dbReference type="PROSITE" id="PS50255"/>
    </source>
</evidence>
<keyword evidence="2" id="KW-0813">Transport</keyword>
<evidence type="ECO:0000313" key="16">
    <source>
        <dbReference type="EMBL" id="CDR38915.1"/>
    </source>
</evidence>
<evidence type="ECO:0000256" key="12">
    <source>
        <dbReference type="ARBA" id="ARBA00038168"/>
    </source>
</evidence>
<dbReference type="SUPFAM" id="SSF55856">
    <property type="entry name" value="Cytochrome b5-like heme/steroid binding domain"/>
    <property type="match status" value="1"/>
</dbReference>
<evidence type="ECO:0000256" key="5">
    <source>
        <dbReference type="ARBA" id="ARBA00022723"/>
    </source>
</evidence>
<dbReference type="GO" id="GO:0005789">
    <property type="term" value="C:endoplasmic reticulum membrane"/>
    <property type="evidence" value="ECO:0007669"/>
    <property type="project" value="UniProtKB-SubCell"/>
</dbReference>
<keyword evidence="3" id="KW-0349">Heme</keyword>
<organism evidence="16">
    <name type="scientific">Cyberlindnera fabianii</name>
    <name type="common">Yeast</name>
    <name type="synonym">Hansenula fabianii</name>
    <dbReference type="NCBI Taxonomy" id="36022"/>
    <lineage>
        <taxon>Eukaryota</taxon>
        <taxon>Fungi</taxon>
        <taxon>Dikarya</taxon>
        <taxon>Ascomycota</taxon>
        <taxon>Saccharomycotina</taxon>
        <taxon>Saccharomycetes</taxon>
        <taxon>Phaffomycetales</taxon>
        <taxon>Phaffomycetaceae</taxon>
        <taxon>Cyberlindnera</taxon>
    </lineage>
</organism>
<dbReference type="GO" id="GO:0046872">
    <property type="term" value="F:metal ion binding"/>
    <property type="evidence" value="ECO:0007669"/>
    <property type="project" value="UniProtKB-KW"/>
</dbReference>
<dbReference type="Gene3D" id="3.10.120.10">
    <property type="entry name" value="Cytochrome b5-like heme/steroid binding domain"/>
    <property type="match status" value="1"/>
</dbReference>
<dbReference type="PANTHER" id="PTHR19359:SF150">
    <property type="entry name" value="CYTOCHROME B5"/>
    <property type="match status" value="1"/>
</dbReference>
<dbReference type="SMART" id="SM01117">
    <property type="entry name" value="Cyt-b5"/>
    <property type="match status" value="1"/>
</dbReference>
<proteinExistence type="inferred from homology"/>
<comment type="subcellular location">
    <subcellularLocation>
        <location evidence="1">Endoplasmic reticulum membrane</location>
        <topology evidence="1">Single-pass membrane protein</topology>
        <orientation evidence="1">Cytoplasmic side</orientation>
    </subcellularLocation>
    <subcellularLocation>
        <location evidence="11">Microsome membrane</location>
        <topology evidence="11">Single-pass membrane protein</topology>
        <orientation evidence="11">Cytoplasmic side</orientation>
    </subcellularLocation>
</comment>
<evidence type="ECO:0000256" key="7">
    <source>
        <dbReference type="ARBA" id="ARBA00022848"/>
    </source>
</evidence>
<evidence type="ECO:0000256" key="11">
    <source>
        <dbReference type="ARBA" id="ARBA00037877"/>
    </source>
</evidence>
<evidence type="ECO:0000256" key="4">
    <source>
        <dbReference type="ARBA" id="ARBA00022692"/>
    </source>
</evidence>
<evidence type="ECO:0000256" key="1">
    <source>
        <dbReference type="ARBA" id="ARBA00004131"/>
    </source>
</evidence>
<keyword evidence="14" id="KW-1133">Transmembrane helix</keyword>
<dbReference type="InterPro" id="IPR050668">
    <property type="entry name" value="Cytochrome_b5"/>
</dbReference>
<dbReference type="InterPro" id="IPR001199">
    <property type="entry name" value="Cyt_B5-like_heme/steroid-bd"/>
</dbReference>
<keyword evidence="5" id="KW-0479">Metal-binding</keyword>
<accession>A0A061AMU3</accession>
<dbReference type="EMBL" id="LK052887">
    <property type="protein sequence ID" value="CDR38915.1"/>
    <property type="molecule type" value="Genomic_DNA"/>
</dbReference>
<keyword evidence="9" id="KW-0408">Iron</keyword>
<keyword evidence="4 14" id="KW-0812">Transmembrane</keyword>
<keyword evidence="7" id="KW-0492">Microsome</keyword>
<dbReference type="AlphaFoldDB" id="A0A061AMU3"/>
<comment type="similarity">
    <text evidence="12">Belongs to the cytochrome b5 family.</text>
</comment>
<dbReference type="OrthoDB" id="260519at2759"/>
<dbReference type="Pfam" id="PF00173">
    <property type="entry name" value="Cyt-b5"/>
    <property type="match status" value="1"/>
</dbReference>
<dbReference type="InterPro" id="IPR036400">
    <property type="entry name" value="Cyt_B5-like_heme/steroid_sf"/>
</dbReference>
<feature type="domain" description="Cytochrome b5 heme-binding" evidence="15">
    <location>
        <begin position="45"/>
        <end position="121"/>
    </location>
</feature>
<dbReference type="PANTHER" id="PTHR19359">
    <property type="entry name" value="CYTOCHROME B5"/>
    <property type="match status" value="1"/>
</dbReference>
<protein>
    <submittedName>
        <fullName evidence="16">CYFA0S02e08526g1_1</fullName>
    </submittedName>
</protein>